<organism evidence="2 3">
    <name type="scientific">Aspergillus ibericus CBS 121593</name>
    <dbReference type="NCBI Taxonomy" id="1448316"/>
    <lineage>
        <taxon>Eukaryota</taxon>
        <taxon>Fungi</taxon>
        <taxon>Dikarya</taxon>
        <taxon>Ascomycota</taxon>
        <taxon>Pezizomycotina</taxon>
        <taxon>Eurotiomycetes</taxon>
        <taxon>Eurotiomycetidae</taxon>
        <taxon>Eurotiales</taxon>
        <taxon>Aspergillaceae</taxon>
        <taxon>Aspergillus</taxon>
        <taxon>Aspergillus subgen. Circumdati</taxon>
    </lineage>
</organism>
<dbReference type="OrthoDB" id="4428759at2759"/>
<feature type="transmembrane region" description="Helical" evidence="1">
    <location>
        <begin position="1299"/>
        <end position="1320"/>
    </location>
</feature>
<gene>
    <name evidence="2" type="ORF">BO80DRAFT_469966</name>
</gene>
<sequence>EAMSMLLAFCLGEWINAYLASKKHRTLKDLRAMEDFGPWLYAWLKDDGTIDNLIWNAEQDHDWRLPIYLLFVADYLKYQPGEIPVYGAHYTLRPSYQILQRWSRVNYDKHTANDPQMTDDHVVYCGQLSTIAFVPETATGLIQPTATFTVTKEFYHYDVGLECSRAPSDQDYSSAIHDSLARLSDKEDVINKFKSWIQTISDNYQSLHFAKWNNAVDRSFSQDKWAEVNDWPDLHLWTCDPMDTQPCGSQLLPQTQVLMAESGATPIEKVRTGDMMLCSIDPERCEAVEQLSRVSQKVTLMGFNGEPAFATVSQVFRTTTGLRAVDPRAAHALNPFQRVGRLAVGHCVYRLHEGLYQVVELNSIEIMPQTMQTLCGVSLRGGVQCHHANGYLVACNDPVYSARSIANQLEQLPVAKRQSFLASCEELSPIFRQHDIQTIKARLDREIFDFQQAPWRVFLRKQPTAWQSKGDFLDTIESRFRLTACHPKLLPSGYQLPDLVVVDGRIVADGQVIVHTACDEASRTIRWTRKIPHQHEYEHAYLRVFSNRVSGSGVIYLTADAIPTGVHATANVHPFRALSICPTQESVQRKGDIDPSFTANHTFQLQFDKEVWPADVPDWNNVKNPVDGGQIIFGSVTPEENYSVQTARIPLLDDLQQKINSSYGKSLEPLYRTTQTYLKNGHTLYTVQMNRAAWVPFLAENWSKDNNFNVTFKSELNVGLTLPCLFQELKLEVDPLFPSNNKAVLYEYHPSMRGMKGNRHYVSITRAQPESEYFQRMRATISRAFIEYSSLPLKANDRQPAEVTTHLDQYRDLDVPGLIDHYEYNDQVHNSTQGVIQDMMLYHMNQDDRETFTQLSKPDDLPAELADKLSDDIKTFLRTKYAPAWLCQSFVASDKYAGKFTDKEKKKLWYWWHGNGKNCLAQATEYNDINKLASTEAVKKSYKSWIMPYLQQNPQDWAQRMLKVLQVPVVLDFFVQNPIQPATGRTNAINQQATIMHVLDPTDNLPDSWWQRIMTYTMQRGLESPTISGDQEEARQFLGSAISTLIIKVISPDGTIPGEVQSELLKDVEQYETDNKLDQSQSAEKRAANILSRESDMLDEASKWATGVAQAGLDEAYNGASLYQWANQTFDQLQNKYNTSKNLKGIVSAGMVAFRMFQVAKIMVGLVHDWSSMTDDERSKSVLELLQNTTKGLDNAFETWKIWKGRTGMYVADQVDTMELDQGTYRALDERASNLAAMGEEVNGEGGLGSAIGEHIAGDGVPTESTIEEEFNESADEIPDGLTPAEEESASEFRIQGNVLKILSAALGLGIAIAMTFSLVHDWDNLSTFDKVMGVLAVVVQFLTVALDIADVGISTGLWTVSATLAAAIPVAGWVLIILGVLLTVISFLVHLFGGGAPPDPVEKYIDHTGKPLIDGFTEAPDPRLDYSVSPSRLTPGRTTQLTVIGTNNTSQDVSLAGVSVSLYSGDDDSCVFSDTENFVLVDEDDPDSSQPDHVYISPSSVAIGSLPFRTTLQADSRVYYQYDLQVGGPRQEKQRMLQQLVLKPAARFSAVWTATVSTQGSDVKVDVVEKTSDDMSHALLSVGLS</sequence>
<dbReference type="Proteomes" id="UP000249402">
    <property type="component" value="Unassembled WGS sequence"/>
</dbReference>
<proteinExistence type="predicted"/>
<dbReference type="GeneID" id="37227918"/>
<keyword evidence="1" id="KW-1133">Transmembrane helix</keyword>
<evidence type="ECO:0000256" key="1">
    <source>
        <dbReference type="SAM" id="Phobius"/>
    </source>
</evidence>
<reference evidence="2 3" key="1">
    <citation type="submission" date="2018-02" db="EMBL/GenBank/DDBJ databases">
        <title>The genomes of Aspergillus section Nigri reveals drivers in fungal speciation.</title>
        <authorList>
            <consortium name="DOE Joint Genome Institute"/>
            <person name="Vesth T.C."/>
            <person name="Nybo J."/>
            <person name="Theobald S."/>
            <person name="Brandl J."/>
            <person name="Frisvad J.C."/>
            <person name="Nielsen K.F."/>
            <person name="Lyhne E.K."/>
            <person name="Kogle M.E."/>
            <person name="Kuo A."/>
            <person name="Riley R."/>
            <person name="Clum A."/>
            <person name="Nolan M."/>
            <person name="Lipzen A."/>
            <person name="Salamov A."/>
            <person name="Henrissat B."/>
            <person name="Wiebenga A."/>
            <person name="De vries R.P."/>
            <person name="Grigoriev I.V."/>
            <person name="Mortensen U.H."/>
            <person name="Andersen M.R."/>
            <person name="Baker S.E."/>
        </authorList>
    </citation>
    <scope>NUCLEOTIDE SEQUENCE [LARGE SCALE GENOMIC DNA]</scope>
    <source>
        <strain evidence="2 3">CBS 121593</strain>
    </source>
</reference>
<name>A0A395HF03_9EURO</name>
<dbReference type="STRING" id="1448316.A0A395HF03"/>
<dbReference type="RefSeq" id="XP_025580416.1">
    <property type="nucleotide sequence ID" value="XM_025723053.1"/>
</dbReference>
<feature type="transmembrane region" description="Helical" evidence="1">
    <location>
        <begin position="1371"/>
        <end position="1394"/>
    </location>
</feature>
<dbReference type="VEuPathDB" id="FungiDB:BO80DRAFT_469966"/>
<feature type="transmembrane region" description="Helical" evidence="1">
    <location>
        <begin position="1332"/>
        <end position="1359"/>
    </location>
</feature>
<keyword evidence="3" id="KW-1185">Reference proteome</keyword>
<dbReference type="EMBL" id="KZ824419">
    <property type="protein sequence ID" value="RAL06089.1"/>
    <property type="molecule type" value="Genomic_DNA"/>
</dbReference>
<protein>
    <submittedName>
        <fullName evidence="2">Uncharacterized protein</fullName>
    </submittedName>
</protein>
<feature type="non-terminal residue" evidence="2">
    <location>
        <position position="1"/>
    </location>
</feature>
<evidence type="ECO:0000313" key="3">
    <source>
        <dbReference type="Proteomes" id="UP000249402"/>
    </source>
</evidence>
<keyword evidence="1" id="KW-0812">Transmembrane</keyword>
<evidence type="ECO:0000313" key="2">
    <source>
        <dbReference type="EMBL" id="RAL06089.1"/>
    </source>
</evidence>
<accession>A0A395HF03</accession>
<keyword evidence="1" id="KW-0472">Membrane</keyword>